<evidence type="ECO:0000259" key="2">
    <source>
        <dbReference type="Pfam" id="PF00248"/>
    </source>
</evidence>
<dbReference type="PANTHER" id="PTHR43364">
    <property type="entry name" value="NADH-SPECIFIC METHYLGLYOXAL REDUCTASE-RELATED"/>
    <property type="match status" value="1"/>
</dbReference>
<gene>
    <name evidence="3" type="ORF">PGQ11_015016</name>
</gene>
<accession>A0ABR2HK32</accession>
<keyword evidence="4" id="KW-1185">Reference proteome</keyword>
<evidence type="ECO:0000256" key="1">
    <source>
        <dbReference type="ARBA" id="ARBA00023002"/>
    </source>
</evidence>
<dbReference type="InterPro" id="IPR023210">
    <property type="entry name" value="NADP_OxRdtase_dom"/>
</dbReference>
<dbReference type="Gene3D" id="3.20.20.100">
    <property type="entry name" value="NADP-dependent oxidoreductase domain"/>
    <property type="match status" value="1"/>
</dbReference>
<proteinExistence type="predicted"/>
<sequence>MAAPKAPQLIFGCGGLGQEIIGDAVAELLQTLKEVGITRLDTAGLYPPSDIGASQRLLGQNGAAAKLGFTIDTKSMVNITGGASTLEPAKIERSAAQNSHDLNFSEGGKINVFYAHAPDRNTPLQDQAAGFDAQYKKGLFNKLGLCNFPAPMLEEYIQICEREGYVKPTVYQGLYNLIDRRHEGAVMGLVRRHGMQFIAHSPHGGGFLHGGLTLGKVEGTRFSEGNIMSMDARRYDTEKHHAAIRALDKALQPYHESITKTDVALRWLAFHSQLGPDDAIIIGGSKISQVRRSAAAIAQGPLPKDILISVEDIWAALAAA</sequence>
<feature type="domain" description="NADP-dependent oxidoreductase" evidence="2">
    <location>
        <begin position="9"/>
        <end position="311"/>
    </location>
</feature>
<dbReference type="EMBL" id="JAPCWZ010000010">
    <property type="protein sequence ID" value="KAK8848536.1"/>
    <property type="molecule type" value="Genomic_DNA"/>
</dbReference>
<evidence type="ECO:0000313" key="4">
    <source>
        <dbReference type="Proteomes" id="UP001390339"/>
    </source>
</evidence>
<protein>
    <submittedName>
        <fullName evidence="3">Aldo/keto reductase</fullName>
    </submittedName>
</protein>
<dbReference type="InterPro" id="IPR050523">
    <property type="entry name" value="AKR_Detox_Biosynth"/>
</dbReference>
<dbReference type="InterPro" id="IPR036812">
    <property type="entry name" value="NAD(P)_OxRdtase_dom_sf"/>
</dbReference>
<comment type="caution">
    <text evidence="3">The sequence shown here is derived from an EMBL/GenBank/DDBJ whole genome shotgun (WGS) entry which is preliminary data.</text>
</comment>
<keyword evidence="1" id="KW-0560">Oxidoreductase</keyword>
<dbReference type="Pfam" id="PF00248">
    <property type="entry name" value="Aldo_ket_red"/>
    <property type="match status" value="1"/>
</dbReference>
<name>A0ABR2HK32_9PEZI</name>
<organism evidence="3 4">
    <name type="scientific">Apiospora arundinis</name>
    <dbReference type="NCBI Taxonomy" id="335852"/>
    <lineage>
        <taxon>Eukaryota</taxon>
        <taxon>Fungi</taxon>
        <taxon>Dikarya</taxon>
        <taxon>Ascomycota</taxon>
        <taxon>Pezizomycotina</taxon>
        <taxon>Sordariomycetes</taxon>
        <taxon>Xylariomycetidae</taxon>
        <taxon>Amphisphaeriales</taxon>
        <taxon>Apiosporaceae</taxon>
        <taxon>Apiospora</taxon>
    </lineage>
</organism>
<evidence type="ECO:0000313" key="3">
    <source>
        <dbReference type="EMBL" id="KAK8848536.1"/>
    </source>
</evidence>
<dbReference type="Proteomes" id="UP001390339">
    <property type="component" value="Unassembled WGS sequence"/>
</dbReference>
<reference evidence="3 4" key="1">
    <citation type="journal article" date="2024" name="IMA Fungus">
        <title>Apiospora arundinis, a panoply of carbohydrate-active enzymes and secondary metabolites.</title>
        <authorList>
            <person name="Sorensen T."/>
            <person name="Petersen C."/>
            <person name="Muurmann A.T."/>
            <person name="Christiansen J.V."/>
            <person name="Brundto M.L."/>
            <person name="Overgaard C.K."/>
            <person name="Boysen A.T."/>
            <person name="Wollenberg R.D."/>
            <person name="Larsen T.O."/>
            <person name="Sorensen J.L."/>
            <person name="Nielsen K.L."/>
            <person name="Sondergaard T.E."/>
        </authorList>
    </citation>
    <scope>NUCLEOTIDE SEQUENCE [LARGE SCALE GENOMIC DNA]</scope>
    <source>
        <strain evidence="3 4">AAU 773</strain>
    </source>
</reference>
<dbReference type="SUPFAM" id="SSF51430">
    <property type="entry name" value="NAD(P)-linked oxidoreductase"/>
    <property type="match status" value="1"/>
</dbReference>
<dbReference type="PANTHER" id="PTHR43364:SF4">
    <property type="entry name" value="NAD(P)-LINKED OXIDOREDUCTASE SUPERFAMILY PROTEIN"/>
    <property type="match status" value="1"/>
</dbReference>